<reference evidence="2" key="1">
    <citation type="submission" date="2016-03" db="EMBL/GenBank/DDBJ databases">
        <authorList>
            <person name="Ploux O."/>
        </authorList>
    </citation>
    <scope>NUCLEOTIDE SEQUENCE</scope>
    <source>
        <strain evidence="2">UC10</strain>
    </source>
</reference>
<gene>
    <name evidence="2" type="ORF">STPYR_12316</name>
</gene>
<dbReference type="AlphaFoldDB" id="A0A1Y5Q8B9"/>
<evidence type="ECO:0008006" key="3">
    <source>
        <dbReference type="Google" id="ProtNLM"/>
    </source>
</evidence>
<keyword evidence="1" id="KW-0732">Signal</keyword>
<protein>
    <recommendedName>
        <fullName evidence="3">Secreted protein</fullName>
    </recommendedName>
</protein>
<proteinExistence type="predicted"/>
<evidence type="ECO:0000256" key="1">
    <source>
        <dbReference type="SAM" id="SignalP"/>
    </source>
</evidence>
<name>A0A1Y5Q8B9_9GAMM</name>
<organism evidence="2">
    <name type="scientific">uncultured Stenotrophomonas sp</name>
    <dbReference type="NCBI Taxonomy" id="165438"/>
    <lineage>
        <taxon>Bacteria</taxon>
        <taxon>Pseudomonadati</taxon>
        <taxon>Pseudomonadota</taxon>
        <taxon>Gammaproteobacteria</taxon>
        <taxon>Lysobacterales</taxon>
        <taxon>Lysobacteraceae</taxon>
        <taxon>Stenotrophomonas</taxon>
        <taxon>environmental samples</taxon>
    </lineage>
</organism>
<evidence type="ECO:0000313" key="2">
    <source>
        <dbReference type="EMBL" id="SBV37386.1"/>
    </source>
</evidence>
<accession>A0A1Y5Q8B9</accession>
<dbReference type="EMBL" id="FLTS01000001">
    <property type="protein sequence ID" value="SBV37386.1"/>
    <property type="molecule type" value="Genomic_DNA"/>
</dbReference>
<feature type="signal peptide" evidence="1">
    <location>
        <begin position="1"/>
        <end position="24"/>
    </location>
</feature>
<feature type="chain" id="PRO_5012689648" description="Secreted protein" evidence="1">
    <location>
        <begin position="25"/>
        <end position="147"/>
    </location>
</feature>
<sequence length="147" mass="16240">MLTCMRRPYLLLLLPILPACQQPACIDDIPAPFNVIEVSTSVYQPAPGTPYMASEEAACRMWSLDKQQVASLFQLSTRLSEGQLHDYDWLPCSIKGQAQAEGMVWEFEINAAATSIWRSGDETRLMGCAQATCAPLVILMMPGRQGD</sequence>